<dbReference type="Pfam" id="PF06940">
    <property type="entry name" value="DUF1287"/>
    <property type="match status" value="1"/>
</dbReference>
<evidence type="ECO:0000313" key="2">
    <source>
        <dbReference type="EMBL" id="SNS85912.1"/>
    </source>
</evidence>
<dbReference type="AlphaFoldDB" id="A0A239HXA8"/>
<keyword evidence="1" id="KW-0472">Membrane</keyword>
<accession>A0A239HXA8</accession>
<feature type="transmembrane region" description="Helical" evidence="1">
    <location>
        <begin position="7"/>
        <end position="25"/>
    </location>
</feature>
<sequence>MKVKKSMLIFFSVILIGGFIFTFFFKSGLLLNSIGIHIENPFAKRINVPEDYVKTDSNNNGIPDPIDIVNTARKEVKKRTKYKSAYYEGGYPPDDEGVCTDVIWRGLLGANINLKNLIDEDIKENLELYPRVNGKPEPNIDFRRVPNQYIYFERFTHALTTELIPGDVENLRQWQPGDIVVFLEGFHHVAIISDKRAKDGTPYIIHNNPPFAVEVKLRSIDAPIAGHYRWIY</sequence>
<evidence type="ECO:0000313" key="3">
    <source>
        <dbReference type="Proteomes" id="UP000198304"/>
    </source>
</evidence>
<name>A0A239HXA8_9FIRM</name>
<dbReference type="RefSeq" id="WP_089284381.1">
    <property type="nucleotide sequence ID" value="NZ_FZOJ01000024.1"/>
</dbReference>
<dbReference type="InterPro" id="IPR009706">
    <property type="entry name" value="DUF1287"/>
</dbReference>
<keyword evidence="3" id="KW-1185">Reference proteome</keyword>
<reference evidence="2 3" key="1">
    <citation type="submission" date="2017-06" db="EMBL/GenBank/DDBJ databases">
        <authorList>
            <person name="Kim H.J."/>
            <person name="Triplett B.A."/>
        </authorList>
    </citation>
    <scope>NUCLEOTIDE SEQUENCE [LARGE SCALE GENOMIC DNA]</scope>
    <source>
        <strain evidence="2 3">SCA</strain>
    </source>
</reference>
<gene>
    <name evidence="2" type="ORF">SAMN05446037_102446</name>
</gene>
<dbReference type="OrthoDB" id="114026at2"/>
<keyword evidence="1" id="KW-1133">Transmembrane helix</keyword>
<evidence type="ECO:0008006" key="4">
    <source>
        <dbReference type="Google" id="ProtNLM"/>
    </source>
</evidence>
<evidence type="ECO:0000256" key="1">
    <source>
        <dbReference type="SAM" id="Phobius"/>
    </source>
</evidence>
<keyword evidence="1" id="KW-0812">Transmembrane</keyword>
<dbReference type="EMBL" id="FZOJ01000024">
    <property type="protein sequence ID" value="SNS85912.1"/>
    <property type="molecule type" value="Genomic_DNA"/>
</dbReference>
<protein>
    <recommendedName>
        <fullName evidence="4">DUF1287 domain-containing protein</fullName>
    </recommendedName>
</protein>
<dbReference type="Proteomes" id="UP000198304">
    <property type="component" value="Unassembled WGS sequence"/>
</dbReference>
<proteinExistence type="predicted"/>
<organism evidence="2 3">
    <name type="scientific">Anaerovirgula multivorans</name>
    <dbReference type="NCBI Taxonomy" id="312168"/>
    <lineage>
        <taxon>Bacteria</taxon>
        <taxon>Bacillati</taxon>
        <taxon>Bacillota</taxon>
        <taxon>Clostridia</taxon>
        <taxon>Peptostreptococcales</taxon>
        <taxon>Natronincolaceae</taxon>
        <taxon>Anaerovirgula</taxon>
    </lineage>
</organism>